<dbReference type="Gene3D" id="6.10.250.290">
    <property type="match status" value="1"/>
</dbReference>
<evidence type="ECO:0000313" key="6">
    <source>
        <dbReference type="EMBL" id="KUK75930.1"/>
    </source>
</evidence>
<dbReference type="Proteomes" id="UP000053904">
    <property type="component" value="Unassembled WGS sequence"/>
</dbReference>
<evidence type="ECO:0000256" key="3">
    <source>
        <dbReference type="ARBA" id="ARBA00023274"/>
    </source>
</evidence>
<organism evidence="6 7">
    <name type="scientific">candidate division WS6 bacterium 34_10</name>
    <dbReference type="NCBI Taxonomy" id="1641389"/>
    <lineage>
        <taxon>Bacteria</taxon>
        <taxon>Candidatus Dojkabacteria</taxon>
    </lineage>
</organism>
<evidence type="ECO:0000256" key="4">
    <source>
        <dbReference type="ARBA" id="ARBA00035202"/>
    </source>
</evidence>
<comment type="subunit">
    <text evidence="5">Part of the ribosomal stalk of the 50S ribosomal subunit. The N-terminus interacts with L11 and the large rRNA to form the base of the stalk. The C-terminus forms an elongated spine to which L12 dimers bind in a sequential fashion forming a multimeric L10(L12)X complex.</text>
</comment>
<dbReference type="SUPFAM" id="SSF160369">
    <property type="entry name" value="Ribosomal protein L10-like"/>
    <property type="match status" value="1"/>
</dbReference>
<evidence type="ECO:0000256" key="5">
    <source>
        <dbReference type="HAMAP-Rule" id="MF_00362"/>
    </source>
</evidence>
<proteinExistence type="inferred from homology"/>
<dbReference type="GO" id="GO:0005840">
    <property type="term" value="C:ribosome"/>
    <property type="evidence" value="ECO:0007669"/>
    <property type="project" value="UniProtKB-KW"/>
</dbReference>
<keyword evidence="2 5" id="KW-0689">Ribosomal protein</keyword>
<keyword evidence="3 5" id="KW-0687">Ribonucleoprotein</keyword>
<sequence length="173" mass="19235">MAISRDKKTELLEEYKKIIKDHGGYFLVRSDSIDTATITELKKELKDNNANFKVLKNTIFKIALQDTEQPVEIQDFDGATAVIYFNEDPTTPAKLVKDIQKETEEMNARGGVYEGKFLSEEKVMKLAEIPSREELLGMLVGSISAPLTGFMNAATGNVRSLTVALKGISEKES</sequence>
<dbReference type="EMBL" id="LGGO01000238">
    <property type="protein sequence ID" value="KUK75930.1"/>
    <property type="molecule type" value="Genomic_DNA"/>
</dbReference>
<dbReference type="Gene3D" id="3.30.70.1730">
    <property type="match status" value="1"/>
</dbReference>
<comment type="caution">
    <text evidence="6">The sequence shown here is derived from an EMBL/GenBank/DDBJ whole genome shotgun (WGS) entry which is preliminary data.</text>
</comment>
<dbReference type="PANTHER" id="PTHR11560">
    <property type="entry name" value="39S RIBOSOMAL PROTEIN L10, MITOCHONDRIAL"/>
    <property type="match status" value="1"/>
</dbReference>
<dbReference type="InterPro" id="IPR022973">
    <property type="entry name" value="Ribosomal_uL10_bac"/>
</dbReference>
<name>A0A101HGF8_9BACT</name>
<keyword evidence="5" id="KW-0694">RNA-binding</keyword>
<protein>
    <recommendedName>
        <fullName evidence="4 5">Large ribosomal subunit protein uL10</fullName>
    </recommendedName>
</protein>
<evidence type="ECO:0000256" key="1">
    <source>
        <dbReference type="ARBA" id="ARBA00008889"/>
    </source>
</evidence>
<dbReference type="GO" id="GO:1990904">
    <property type="term" value="C:ribonucleoprotein complex"/>
    <property type="evidence" value="ECO:0007669"/>
    <property type="project" value="UniProtKB-KW"/>
</dbReference>
<dbReference type="NCBIfam" id="NF000955">
    <property type="entry name" value="PRK00099.1-1"/>
    <property type="match status" value="1"/>
</dbReference>
<dbReference type="Pfam" id="PF00466">
    <property type="entry name" value="Ribosomal_L10"/>
    <property type="match status" value="1"/>
</dbReference>
<evidence type="ECO:0000313" key="7">
    <source>
        <dbReference type="Proteomes" id="UP000053904"/>
    </source>
</evidence>
<accession>A0A101HGF8</accession>
<keyword evidence="5" id="KW-0699">rRNA-binding</keyword>
<dbReference type="InterPro" id="IPR047865">
    <property type="entry name" value="Ribosomal_uL10_bac_type"/>
</dbReference>
<dbReference type="GO" id="GO:0006412">
    <property type="term" value="P:translation"/>
    <property type="evidence" value="ECO:0007669"/>
    <property type="project" value="UniProtKB-UniRule"/>
</dbReference>
<evidence type="ECO:0000256" key="2">
    <source>
        <dbReference type="ARBA" id="ARBA00022980"/>
    </source>
</evidence>
<gene>
    <name evidence="5" type="primary">rplJ</name>
    <name evidence="6" type="ORF">XD93_1193</name>
</gene>
<dbReference type="InterPro" id="IPR043141">
    <property type="entry name" value="Ribosomal_uL10-like_sf"/>
</dbReference>
<dbReference type="GO" id="GO:0070180">
    <property type="term" value="F:large ribosomal subunit rRNA binding"/>
    <property type="evidence" value="ECO:0007669"/>
    <property type="project" value="UniProtKB-UniRule"/>
</dbReference>
<dbReference type="AlphaFoldDB" id="A0A101HGF8"/>
<reference evidence="7" key="1">
    <citation type="journal article" date="2015" name="MBio">
        <title>Genome-Resolved Metagenomic Analysis Reveals Roles for Candidate Phyla and Other Microbial Community Members in Biogeochemical Transformations in Oil Reservoirs.</title>
        <authorList>
            <person name="Hu P."/>
            <person name="Tom L."/>
            <person name="Singh A."/>
            <person name="Thomas B.C."/>
            <person name="Baker B.J."/>
            <person name="Piceno Y.M."/>
            <person name="Andersen G.L."/>
            <person name="Banfield J.F."/>
        </authorList>
    </citation>
    <scope>NUCLEOTIDE SEQUENCE [LARGE SCALE GENOMIC DNA]</scope>
</reference>
<comment type="similarity">
    <text evidence="1 5">Belongs to the universal ribosomal protein uL10 family.</text>
</comment>
<dbReference type="InterPro" id="IPR001790">
    <property type="entry name" value="Ribosomal_uL10"/>
</dbReference>
<dbReference type="HAMAP" id="MF_00362">
    <property type="entry name" value="Ribosomal_uL10"/>
    <property type="match status" value="1"/>
</dbReference>
<dbReference type="PATRIC" id="fig|1641389.3.peg.142"/>
<comment type="function">
    <text evidence="5">Forms part of the ribosomal stalk, playing a central role in the interaction of the ribosome with GTP-bound translation factors.</text>
</comment>
<dbReference type="CDD" id="cd05797">
    <property type="entry name" value="Ribosomal_L10"/>
    <property type="match status" value="1"/>
</dbReference>